<proteinExistence type="predicted"/>
<comment type="caution">
    <text evidence="1">The sequence shown here is derived from an EMBL/GenBank/DDBJ whole genome shotgun (WGS) entry which is preliminary data.</text>
</comment>
<evidence type="ECO:0000313" key="1">
    <source>
        <dbReference type="EMBL" id="RBP59292.1"/>
    </source>
</evidence>
<dbReference type="EMBL" id="QNRX01000019">
    <property type="protein sequence ID" value="RBP59292.1"/>
    <property type="molecule type" value="Genomic_DNA"/>
</dbReference>
<dbReference type="AlphaFoldDB" id="A0A366HYT7"/>
<dbReference type="Proteomes" id="UP000253490">
    <property type="component" value="Unassembled WGS sequence"/>
</dbReference>
<name>A0A366HYT7_9FIRM</name>
<gene>
    <name evidence="1" type="ORF">DES36_11917</name>
</gene>
<evidence type="ECO:0000313" key="2">
    <source>
        <dbReference type="Proteomes" id="UP000253490"/>
    </source>
</evidence>
<keyword evidence="2" id="KW-1185">Reference proteome</keyword>
<sequence length="55" mass="7013">MCSFDFDQLFQRLRFQKSYEIRSRKNIRQKMKDYTIRETINMRKKIVLLRREKIL</sequence>
<organism evidence="1 2">
    <name type="scientific">Alkalibaculum bacchi</name>
    <dbReference type="NCBI Taxonomy" id="645887"/>
    <lineage>
        <taxon>Bacteria</taxon>
        <taxon>Bacillati</taxon>
        <taxon>Bacillota</taxon>
        <taxon>Clostridia</taxon>
        <taxon>Eubacteriales</taxon>
        <taxon>Eubacteriaceae</taxon>
        <taxon>Alkalibaculum</taxon>
    </lineage>
</organism>
<reference evidence="1 2" key="1">
    <citation type="submission" date="2018-06" db="EMBL/GenBank/DDBJ databases">
        <title>Genomic Encyclopedia of Type Strains, Phase IV (KMG-IV): sequencing the most valuable type-strain genomes for metagenomic binning, comparative biology and taxonomic classification.</title>
        <authorList>
            <person name="Goeker M."/>
        </authorList>
    </citation>
    <scope>NUCLEOTIDE SEQUENCE [LARGE SCALE GENOMIC DNA]</scope>
    <source>
        <strain evidence="1 2">DSM 22112</strain>
    </source>
</reference>
<protein>
    <submittedName>
        <fullName evidence="1">Uncharacterized protein</fullName>
    </submittedName>
</protein>
<accession>A0A366HYT7</accession>